<gene>
    <name evidence="5" type="ORF">CHS0354_006038</name>
</gene>
<feature type="region of interest" description="Disordered" evidence="4">
    <location>
        <begin position="52"/>
        <end position="72"/>
    </location>
</feature>
<evidence type="ECO:0000256" key="2">
    <source>
        <dbReference type="ARBA" id="ARBA00023043"/>
    </source>
</evidence>
<keyword evidence="6" id="KW-1185">Reference proteome</keyword>
<dbReference type="GO" id="GO:0031436">
    <property type="term" value="C:BRCA1-BARD1 complex"/>
    <property type="evidence" value="ECO:0007669"/>
    <property type="project" value="TreeGrafter"/>
</dbReference>
<accession>A0AAE0VNK6</accession>
<dbReference type="PANTHER" id="PTHR24171:SF8">
    <property type="entry name" value="BRCA1-ASSOCIATED RING DOMAIN PROTEIN 1"/>
    <property type="match status" value="1"/>
</dbReference>
<feature type="repeat" description="ANK" evidence="3">
    <location>
        <begin position="136"/>
        <end position="168"/>
    </location>
</feature>
<name>A0AAE0VNK6_9BIVA</name>
<evidence type="ECO:0000256" key="1">
    <source>
        <dbReference type="ARBA" id="ARBA00022737"/>
    </source>
</evidence>
<evidence type="ECO:0000313" key="5">
    <source>
        <dbReference type="EMBL" id="KAK3584504.1"/>
    </source>
</evidence>
<dbReference type="PROSITE" id="PS50297">
    <property type="entry name" value="ANK_REP_REGION"/>
    <property type="match status" value="2"/>
</dbReference>
<dbReference type="InterPro" id="IPR036770">
    <property type="entry name" value="Ankyrin_rpt-contain_sf"/>
</dbReference>
<dbReference type="EMBL" id="JAEAOA010000425">
    <property type="protein sequence ID" value="KAK3584504.1"/>
    <property type="molecule type" value="Genomic_DNA"/>
</dbReference>
<protein>
    <submittedName>
        <fullName evidence="5">Uncharacterized protein</fullName>
    </submittedName>
</protein>
<evidence type="ECO:0000256" key="3">
    <source>
        <dbReference type="PROSITE-ProRule" id="PRU00023"/>
    </source>
</evidence>
<dbReference type="InterPro" id="IPR002110">
    <property type="entry name" value="Ankyrin_rpt"/>
</dbReference>
<dbReference type="GO" id="GO:0085020">
    <property type="term" value="P:protein K6-linked ubiquitination"/>
    <property type="evidence" value="ECO:0007669"/>
    <property type="project" value="TreeGrafter"/>
</dbReference>
<evidence type="ECO:0000313" key="6">
    <source>
        <dbReference type="Proteomes" id="UP001195483"/>
    </source>
</evidence>
<reference evidence="5" key="3">
    <citation type="submission" date="2023-05" db="EMBL/GenBank/DDBJ databases">
        <authorList>
            <person name="Smith C.H."/>
        </authorList>
    </citation>
    <scope>NUCLEOTIDE SEQUENCE</scope>
    <source>
        <strain evidence="5">CHS0354</strain>
        <tissue evidence="5">Mantle</tissue>
    </source>
</reference>
<proteinExistence type="predicted"/>
<evidence type="ECO:0000256" key="4">
    <source>
        <dbReference type="SAM" id="MobiDB-lite"/>
    </source>
</evidence>
<dbReference type="GO" id="GO:0004842">
    <property type="term" value="F:ubiquitin-protein transferase activity"/>
    <property type="evidence" value="ECO:0007669"/>
    <property type="project" value="TreeGrafter"/>
</dbReference>
<dbReference type="Pfam" id="PF12796">
    <property type="entry name" value="Ank_2"/>
    <property type="match status" value="1"/>
</dbReference>
<comment type="caution">
    <text evidence="5">The sequence shown here is derived from an EMBL/GenBank/DDBJ whole genome shotgun (WGS) entry which is preliminary data.</text>
</comment>
<dbReference type="PANTHER" id="PTHR24171">
    <property type="entry name" value="ANKYRIN REPEAT DOMAIN-CONTAINING PROTEIN 39-RELATED"/>
    <property type="match status" value="1"/>
</dbReference>
<keyword evidence="1" id="KW-0677">Repeat</keyword>
<reference evidence="5" key="1">
    <citation type="journal article" date="2021" name="Genome Biol. Evol.">
        <title>A High-Quality Reference Genome for a Parasitic Bivalve with Doubly Uniparental Inheritance (Bivalvia: Unionida).</title>
        <authorList>
            <person name="Smith C.H."/>
        </authorList>
    </citation>
    <scope>NUCLEOTIDE SEQUENCE</scope>
    <source>
        <strain evidence="5">CHS0354</strain>
    </source>
</reference>
<dbReference type="AlphaFoldDB" id="A0AAE0VNK6"/>
<dbReference type="Gene3D" id="1.25.40.20">
    <property type="entry name" value="Ankyrin repeat-containing domain"/>
    <property type="match status" value="1"/>
</dbReference>
<dbReference type="Proteomes" id="UP001195483">
    <property type="component" value="Unassembled WGS sequence"/>
</dbReference>
<dbReference type="PROSITE" id="PS50088">
    <property type="entry name" value="ANK_REPEAT"/>
    <property type="match status" value="2"/>
</dbReference>
<dbReference type="SUPFAM" id="SSF48403">
    <property type="entry name" value="Ankyrin repeat"/>
    <property type="match status" value="1"/>
</dbReference>
<keyword evidence="2 3" id="KW-0040">ANK repeat</keyword>
<organism evidence="5 6">
    <name type="scientific">Potamilus streckersoni</name>
    <dbReference type="NCBI Taxonomy" id="2493646"/>
    <lineage>
        <taxon>Eukaryota</taxon>
        <taxon>Metazoa</taxon>
        <taxon>Spiralia</taxon>
        <taxon>Lophotrochozoa</taxon>
        <taxon>Mollusca</taxon>
        <taxon>Bivalvia</taxon>
        <taxon>Autobranchia</taxon>
        <taxon>Heteroconchia</taxon>
        <taxon>Palaeoheterodonta</taxon>
        <taxon>Unionida</taxon>
        <taxon>Unionoidea</taxon>
        <taxon>Unionidae</taxon>
        <taxon>Ambleminae</taxon>
        <taxon>Lampsilini</taxon>
        <taxon>Potamilus</taxon>
    </lineage>
</organism>
<sequence length="374" mass="41483">MEEENASLEQSNNGQVTMITAEVHAESEEEVKINPIEGNAADTISQLDSHDYSVASPDHSSHTKPINPDRTLGNFRGKTSFDVWGNPHSPESKEKNVKLSGTGAKLIKAAKTCDYKSMKNLLDEQKDLDLDCTDETGQAAIHYAASKGHIEILQLLVENGAKLDLRDKQKGKTALHLAVSMNQVKAIEYLVCSGASMTVKDREGNLAEQFSKDEKMEITLSNMRAVTNAGNEVTEIRLEANKVDEGSKTPFKKLGLVVEYSNNGKKDFFIMMCKQSTTENSNINFGFQKKEEVVSDVFVYRIYCNKGSLPSIVTVPLFSGPEQRTEVVIKTNNGNELVATDVKEKMKANALDRVKIRRFTNKGINTLYLKNIIL</sequence>
<feature type="repeat" description="ANK" evidence="3">
    <location>
        <begin position="170"/>
        <end position="202"/>
    </location>
</feature>
<reference evidence="5" key="2">
    <citation type="journal article" date="2021" name="Genome Biol. Evol.">
        <title>Developing a high-quality reference genome for a parasitic bivalve with doubly uniparental inheritance (Bivalvia: Unionida).</title>
        <authorList>
            <person name="Smith C.H."/>
        </authorList>
    </citation>
    <scope>NUCLEOTIDE SEQUENCE</scope>
    <source>
        <strain evidence="5">CHS0354</strain>
        <tissue evidence="5">Mantle</tissue>
    </source>
</reference>
<dbReference type="GO" id="GO:0070531">
    <property type="term" value="C:BRCA1-A complex"/>
    <property type="evidence" value="ECO:0007669"/>
    <property type="project" value="TreeGrafter"/>
</dbReference>
<dbReference type="SMART" id="SM00248">
    <property type="entry name" value="ANK"/>
    <property type="match status" value="2"/>
</dbReference>